<feature type="transmembrane region" description="Helical" evidence="6">
    <location>
        <begin position="6"/>
        <end position="28"/>
    </location>
</feature>
<comment type="subcellular location">
    <subcellularLocation>
        <location evidence="1">Cell membrane</location>
        <topology evidence="1">Multi-pass membrane protein</topology>
    </subcellularLocation>
</comment>
<keyword evidence="5 6" id="KW-0472">Membrane</keyword>
<evidence type="ECO:0000256" key="1">
    <source>
        <dbReference type="ARBA" id="ARBA00004651"/>
    </source>
</evidence>
<dbReference type="RefSeq" id="WP_149294876.1">
    <property type="nucleotide sequence ID" value="NZ_CP043473.1"/>
</dbReference>
<organism evidence="7 8">
    <name type="scientific">Chromobacterium paludis</name>
    <dbReference type="NCBI Taxonomy" id="2605945"/>
    <lineage>
        <taxon>Bacteria</taxon>
        <taxon>Pseudomonadati</taxon>
        <taxon>Pseudomonadota</taxon>
        <taxon>Betaproteobacteria</taxon>
        <taxon>Neisseriales</taxon>
        <taxon>Chromobacteriaceae</taxon>
        <taxon>Chromobacterium</taxon>
    </lineage>
</organism>
<evidence type="ECO:0000256" key="4">
    <source>
        <dbReference type="ARBA" id="ARBA00022989"/>
    </source>
</evidence>
<proteinExistence type="predicted"/>
<sequence>MIWSFIIATALVTLLPGPSMLVIVAAALREGWRAGAAASLGVVAADAMLLLAALSGLGALAQASPALLLALKWLGAAYLLWLGIGLLRAAPAAGSSISPLAGGAFRRGLMVTLPNPKIIGFLIVYFPQFIRPEQDAARQMLLLGPLFLLTVLAVFLLCVAAVFLLCVAAARLLGEAVAGEGRCWPARLCGCSLIACGLYSALG</sequence>
<dbReference type="AlphaFoldDB" id="A0A5C1DEW2"/>
<dbReference type="EMBL" id="CP043473">
    <property type="protein sequence ID" value="QEL54489.1"/>
    <property type="molecule type" value="Genomic_DNA"/>
</dbReference>
<dbReference type="PANTHER" id="PTHR30086">
    <property type="entry name" value="ARGININE EXPORTER PROTEIN ARGO"/>
    <property type="match status" value="1"/>
</dbReference>
<keyword evidence="3 6" id="KW-0812">Transmembrane</keyword>
<evidence type="ECO:0000313" key="8">
    <source>
        <dbReference type="Proteomes" id="UP000322079"/>
    </source>
</evidence>
<dbReference type="KEGG" id="chrm:FYK34_02335"/>
<feature type="transmembrane region" description="Helical" evidence="6">
    <location>
        <begin position="40"/>
        <end position="60"/>
    </location>
</feature>
<dbReference type="Pfam" id="PF01810">
    <property type="entry name" value="LysE"/>
    <property type="match status" value="1"/>
</dbReference>
<dbReference type="InterPro" id="IPR001123">
    <property type="entry name" value="LeuE-type"/>
</dbReference>
<dbReference type="Proteomes" id="UP000322079">
    <property type="component" value="Chromosome"/>
</dbReference>
<gene>
    <name evidence="7" type="ORF">FYK34_02335</name>
</gene>
<reference evidence="7 8" key="1">
    <citation type="submission" date="2019-08" db="EMBL/GenBank/DDBJ databases">
        <title>Chromobacterium paludis, a novel bacterium isolated from a Maryland marsh pond.</title>
        <authorList>
            <person name="Blackburn M.B."/>
            <person name="Gundersen-Rindal D.E."/>
        </authorList>
    </citation>
    <scope>NUCLEOTIDE SEQUENCE [LARGE SCALE GENOMIC DNA]</scope>
    <source>
        <strain evidence="8">IIBBL 257-1</strain>
    </source>
</reference>
<feature type="transmembrane region" description="Helical" evidence="6">
    <location>
        <begin position="108"/>
        <end position="126"/>
    </location>
</feature>
<evidence type="ECO:0000256" key="2">
    <source>
        <dbReference type="ARBA" id="ARBA00022475"/>
    </source>
</evidence>
<dbReference type="GO" id="GO:0005886">
    <property type="term" value="C:plasma membrane"/>
    <property type="evidence" value="ECO:0007669"/>
    <property type="project" value="UniProtKB-SubCell"/>
</dbReference>
<evidence type="ECO:0000256" key="6">
    <source>
        <dbReference type="SAM" id="Phobius"/>
    </source>
</evidence>
<name>A0A5C1DEW2_9NEIS</name>
<keyword evidence="2" id="KW-1003">Cell membrane</keyword>
<evidence type="ECO:0000256" key="3">
    <source>
        <dbReference type="ARBA" id="ARBA00022692"/>
    </source>
</evidence>
<keyword evidence="8" id="KW-1185">Reference proteome</keyword>
<evidence type="ECO:0000313" key="7">
    <source>
        <dbReference type="EMBL" id="QEL54489.1"/>
    </source>
</evidence>
<feature type="transmembrane region" description="Helical" evidence="6">
    <location>
        <begin position="66"/>
        <end position="87"/>
    </location>
</feature>
<protein>
    <submittedName>
        <fullName evidence="7">LysE family translocator</fullName>
    </submittedName>
</protein>
<dbReference type="PANTHER" id="PTHR30086:SF20">
    <property type="entry name" value="ARGININE EXPORTER PROTEIN ARGO-RELATED"/>
    <property type="match status" value="1"/>
</dbReference>
<dbReference type="GO" id="GO:0015171">
    <property type="term" value="F:amino acid transmembrane transporter activity"/>
    <property type="evidence" value="ECO:0007669"/>
    <property type="project" value="TreeGrafter"/>
</dbReference>
<accession>A0A5C1DEW2</accession>
<evidence type="ECO:0000256" key="5">
    <source>
        <dbReference type="ARBA" id="ARBA00023136"/>
    </source>
</evidence>
<keyword evidence="4 6" id="KW-1133">Transmembrane helix</keyword>
<feature type="transmembrane region" description="Helical" evidence="6">
    <location>
        <begin position="146"/>
        <end position="172"/>
    </location>
</feature>